<evidence type="ECO:0000256" key="2">
    <source>
        <dbReference type="ARBA" id="ARBA00022737"/>
    </source>
</evidence>
<keyword evidence="7" id="KW-1185">Reference proteome</keyword>
<accession>A0AA35SWJ8</accession>
<evidence type="ECO:0000259" key="5">
    <source>
        <dbReference type="PROSITE" id="PS50222"/>
    </source>
</evidence>
<keyword evidence="1" id="KW-0479">Metal-binding</keyword>
<feature type="domain" description="EF-hand" evidence="5">
    <location>
        <begin position="128"/>
        <end position="163"/>
    </location>
</feature>
<sequence>MGAEQSVPDDVASKFEADEIRRLSHSFNKLDLNKNGSLSVDEFLSIPELQQNPLVRRVIDILDTDRNGEVDFQEFIQGVSQFSVKGEKEKKLRFAFRIYDINQDGFISNGELFQVLKTMVGNNLTEKQLQEIVDKTILYADKDGDGKISFQEFCDVVGNMDVPSKMFVEIRPVPPSPPSASPGTP</sequence>
<feature type="domain" description="EF-hand" evidence="5">
    <location>
        <begin position="87"/>
        <end position="122"/>
    </location>
</feature>
<dbReference type="PROSITE" id="PS00018">
    <property type="entry name" value="EF_HAND_1"/>
    <property type="match status" value="3"/>
</dbReference>
<evidence type="ECO:0000313" key="6">
    <source>
        <dbReference type="EMBL" id="CAI8037445.1"/>
    </source>
</evidence>
<dbReference type="CDD" id="cd00051">
    <property type="entry name" value="EFh"/>
    <property type="match status" value="1"/>
</dbReference>
<dbReference type="SMART" id="SM00054">
    <property type="entry name" value="EFh"/>
    <property type="match status" value="4"/>
</dbReference>
<dbReference type="InterPro" id="IPR018247">
    <property type="entry name" value="EF_Hand_1_Ca_BS"/>
</dbReference>
<organism evidence="6 7">
    <name type="scientific">Geodia barretti</name>
    <name type="common">Barrett's horny sponge</name>
    <dbReference type="NCBI Taxonomy" id="519541"/>
    <lineage>
        <taxon>Eukaryota</taxon>
        <taxon>Metazoa</taxon>
        <taxon>Porifera</taxon>
        <taxon>Demospongiae</taxon>
        <taxon>Heteroscleromorpha</taxon>
        <taxon>Tetractinellida</taxon>
        <taxon>Astrophorina</taxon>
        <taxon>Geodiidae</taxon>
        <taxon>Geodia</taxon>
    </lineage>
</organism>
<dbReference type="PANTHER" id="PTHR45942">
    <property type="entry name" value="PROTEIN PHOSPATASE 3 REGULATORY SUBUNIT B ALPHA ISOFORM TYPE 1"/>
    <property type="match status" value="1"/>
</dbReference>
<dbReference type="EMBL" id="CASHTH010002939">
    <property type="protein sequence ID" value="CAI8037445.1"/>
    <property type="molecule type" value="Genomic_DNA"/>
</dbReference>
<dbReference type="InterPro" id="IPR011992">
    <property type="entry name" value="EF-hand-dom_pair"/>
</dbReference>
<evidence type="ECO:0000256" key="4">
    <source>
        <dbReference type="ARBA" id="ARBA00023774"/>
    </source>
</evidence>
<keyword evidence="3" id="KW-0106">Calcium</keyword>
<dbReference type="InterPro" id="IPR002048">
    <property type="entry name" value="EF_hand_dom"/>
</dbReference>
<evidence type="ECO:0000313" key="7">
    <source>
        <dbReference type="Proteomes" id="UP001174909"/>
    </source>
</evidence>
<evidence type="ECO:0000256" key="3">
    <source>
        <dbReference type="ARBA" id="ARBA00022837"/>
    </source>
</evidence>
<keyword evidence="2" id="KW-0677">Repeat</keyword>
<dbReference type="SUPFAM" id="SSF47473">
    <property type="entry name" value="EF-hand"/>
    <property type="match status" value="1"/>
</dbReference>
<protein>
    <submittedName>
        <fullName evidence="6">Calcineurin subunit B type 1</fullName>
    </submittedName>
</protein>
<comment type="caution">
    <text evidence="6">The sequence shown here is derived from an EMBL/GenBank/DDBJ whole genome shotgun (WGS) entry which is preliminary data.</text>
</comment>
<comment type="similarity">
    <text evidence="4">Belongs to the calcineurin regulatory subunit family.</text>
</comment>
<gene>
    <name evidence="6" type="ORF">GBAR_LOCUS20943</name>
</gene>
<reference evidence="6" key="1">
    <citation type="submission" date="2023-03" db="EMBL/GenBank/DDBJ databases">
        <authorList>
            <person name="Steffen K."/>
            <person name="Cardenas P."/>
        </authorList>
    </citation>
    <scope>NUCLEOTIDE SEQUENCE</scope>
</reference>
<dbReference type="FunFam" id="1.10.238.10:FF:000047">
    <property type="entry name" value="Calcineurin subunit B type 1"/>
    <property type="match status" value="1"/>
</dbReference>
<evidence type="ECO:0000256" key="1">
    <source>
        <dbReference type="ARBA" id="ARBA00022723"/>
    </source>
</evidence>
<feature type="domain" description="EF-hand" evidence="5">
    <location>
        <begin position="50"/>
        <end position="85"/>
    </location>
</feature>
<dbReference type="Proteomes" id="UP001174909">
    <property type="component" value="Unassembled WGS sequence"/>
</dbReference>
<dbReference type="Gene3D" id="1.10.238.10">
    <property type="entry name" value="EF-hand"/>
    <property type="match status" value="1"/>
</dbReference>
<proteinExistence type="inferred from homology"/>
<dbReference type="AlphaFoldDB" id="A0AA35SWJ8"/>
<name>A0AA35SWJ8_GEOBA</name>
<dbReference type="GO" id="GO:0005509">
    <property type="term" value="F:calcium ion binding"/>
    <property type="evidence" value="ECO:0007669"/>
    <property type="project" value="InterPro"/>
</dbReference>
<dbReference type="PROSITE" id="PS50222">
    <property type="entry name" value="EF_HAND_2"/>
    <property type="match status" value="3"/>
</dbReference>
<dbReference type="Pfam" id="PF13499">
    <property type="entry name" value="EF-hand_7"/>
    <property type="match status" value="2"/>
</dbReference>